<dbReference type="PROSITE" id="PS00895">
    <property type="entry name" value="3_HYDROXYISOBUT_DH"/>
    <property type="match status" value="1"/>
</dbReference>
<comment type="caution">
    <text evidence="5">The sequence shown here is derived from an EMBL/GenBank/DDBJ whole genome shotgun (WGS) entry which is preliminary data.</text>
</comment>
<evidence type="ECO:0000259" key="4">
    <source>
        <dbReference type="Pfam" id="PF03446"/>
    </source>
</evidence>
<dbReference type="GO" id="GO:0016491">
    <property type="term" value="F:oxidoreductase activity"/>
    <property type="evidence" value="ECO:0007669"/>
    <property type="project" value="UniProtKB-KW"/>
</dbReference>
<dbReference type="InterPro" id="IPR015815">
    <property type="entry name" value="HIBADH-related"/>
</dbReference>
<dbReference type="AlphaFoldDB" id="A0A8J3IVN8"/>
<keyword evidence="2" id="KW-0560">Oxidoreductase</keyword>
<dbReference type="InterPro" id="IPR036291">
    <property type="entry name" value="NAD(P)-bd_dom_sf"/>
</dbReference>
<dbReference type="InterPro" id="IPR002204">
    <property type="entry name" value="3-OH-isobutyrate_DH-rel_CS"/>
</dbReference>
<dbReference type="EMBL" id="BNJK01000002">
    <property type="protein sequence ID" value="GHO99403.1"/>
    <property type="molecule type" value="Genomic_DNA"/>
</dbReference>
<dbReference type="Proteomes" id="UP000597444">
    <property type="component" value="Unassembled WGS sequence"/>
</dbReference>
<keyword evidence="6" id="KW-1185">Reference proteome</keyword>
<dbReference type="Gene3D" id="1.10.1040.10">
    <property type="entry name" value="N-(1-d-carboxylethyl)-l-norvaline Dehydrogenase, domain 2"/>
    <property type="match status" value="1"/>
</dbReference>
<evidence type="ECO:0000256" key="3">
    <source>
        <dbReference type="PIRSR" id="PIRSR000103-1"/>
    </source>
</evidence>
<name>A0A8J3IVN8_9CHLR</name>
<dbReference type="SUPFAM" id="SSF48179">
    <property type="entry name" value="6-phosphogluconate dehydrogenase C-terminal domain-like"/>
    <property type="match status" value="1"/>
</dbReference>
<dbReference type="PIRSF" id="PIRSF000103">
    <property type="entry name" value="HIBADH"/>
    <property type="match status" value="1"/>
</dbReference>
<organism evidence="5 6">
    <name type="scientific">Reticulibacter mediterranei</name>
    <dbReference type="NCBI Taxonomy" id="2778369"/>
    <lineage>
        <taxon>Bacteria</taxon>
        <taxon>Bacillati</taxon>
        <taxon>Chloroflexota</taxon>
        <taxon>Ktedonobacteria</taxon>
        <taxon>Ktedonobacterales</taxon>
        <taxon>Reticulibacteraceae</taxon>
        <taxon>Reticulibacter</taxon>
    </lineage>
</organism>
<proteinExistence type="inferred from homology"/>
<dbReference type="SUPFAM" id="SSF51735">
    <property type="entry name" value="NAD(P)-binding Rossmann-fold domains"/>
    <property type="match status" value="1"/>
</dbReference>
<feature type="active site" evidence="3">
    <location>
        <position position="172"/>
    </location>
</feature>
<protein>
    <submittedName>
        <fullName evidence="5">Putative oxidoreductase YfjR</fullName>
    </submittedName>
</protein>
<dbReference type="InterPro" id="IPR051265">
    <property type="entry name" value="HIBADH-related_NP60_sf"/>
</dbReference>
<dbReference type="RefSeq" id="WP_220210049.1">
    <property type="nucleotide sequence ID" value="NZ_BNJK01000002.1"/>
</dbReference>
<sequence length="268" mass="28382">MKETIGFIGLGRMGQPMALNLLKAGYQLTVYNRTASKTEPFAVQGVKIAAQPSDAVVEGGIVVSIVTDDAALEDVVMSAGFLQRLGHNGIHLSMSTVSPATSRKLAELHARHGSYYLDAPVFGPPPMAAAQKLHICLAGPAAAKARVRPVLEALGESIFDVGETVGSANIVKLSGNFISFAAAQAMREVLSLAKKSDIDPVGVVEMLTRTLFPIPIYQYFGKQIALDPEHFSAGWIGVKDTGLFKEAAHHAGSQAPLADLVHDLLAKE</sequence>
<dbReference type="Gene3D" id="3.40.50.720">
    <property type="entry name" value="NAD(P)-binding Rossmann-like Domain"/>
    <property type="match status" value="1"/>
</dbReference>
<dbReference type="PANTHER" id="PTHR43580:SF2">
    <property type="entry name" value="CYTOKINE-LIKE NUCLEAR FACTOR N-PAC"/>
    <property type="match status" value="1"/>
</dbReference>
<evidence type="ECO:0000313" key="6">
    <source>
        <dbReference type="Proteomes" id="UP000597444"/>
    </source>
</evidence>
<feature type="domain" description="6-phosphogluconate dehydrogenase NADP-binding" evidence="4">
    <location>
        <begin position="4"/>
        <end position="162"/>
    </location>
</feature>
<dbReference type="GO" id="GO:0016054">
    <property type="term" value="P:organic acid catabolic process"/>
    <property type="evidence" value="ECO:0007669"/>
    <property type="project" value="UniProtKB-ARBA"/>
</dbReference>
<reference evidence="5" key="1">
    <citation type="submission" date="2020-10" db="EMBL/GenBank/DDBJ databases">
        <title>Taxonomic study of unclassified bacteria belonging to the class Ktedonobacteria.</title>
        <authorList>
            <person name="Yabe S."/>
            <person name="Wang C.M."/>
            <person name="Zheng Y."/>
            <person name="Sakai Y."/>
            <person name="Cavaletti L."/>
            <person name="Monciardini P."/>
            <person name="Donadio S."/>
        </authorList>
    </citation>
    <scope>NUCLEOTIDE SEQUENCE</scope>
    <source>
        <strain evidence="5">ID150040</strain>
    </source>
</reference>
<comment type="similarity">
    <text evidence="1">Belongs to the HIBADH-related family.</text>
</comment>
<dbReference type="InterPro" id="IPR013328">
    <property type="entry name" value="6PGD_dom2"/>
</dbReference>
<evidence type="ECO:0000256" key="2">
    <source>
        <dbReference type="ARBA" id="ARBA00023002"/>
    </source>
</evidence>
<dbReference type="Pfam" id="PF03446">
    <property type="entry name" value="NAD_binding_2"/>
    <property type="match status" value="1"/>
</dbReference>
<dbReference type="InterPro" id="IPR006115">
    <property type="entry name" value="6PGDH_NADP-bd"/>
</dbReference>
<accession>A0A8J3IVN8</accession>
<gene>
    <name evidence="5" type="primary">yfjR_2</name>
    <name evidence="5" type="ORF">KSF_094510</name>
</gene>
<dbReference type="PANTHER" id="PTHR43580">
    <property type="entry name" value="OXIDOREDUCTASE GLYR1-RELATED"/>
    <property type="match status" value="1"/>
</dbReference>
<evidence type="ECO:0000313" key="5">
    <source>
        <dbReference type="EMBL" id="GHO99403.1"/>
    </source>
</evidence>
<dbReference type="GO" id="GO:0050661">
    <property type="term" value="F:NADP binding"/>
    <property type="evidence" value="ECO:0007669"/>
    <property type="project" value="InterPro"/>
</dbReference>
<dbReference type="InterPro" id="IPR008927">
    <property type="entry name" value="6-PGluconate_DH-like_C_sf"/>
</dbReference>
<evidence type="ECO:0000256" key="1">
    <source>
        <dbReference type="ARBA" id="ARBA00009080"/>
    </source>
</evidence>